<name>L1IUJ6_GUITC</name>
<dbReference type="RefSeq" id="XP_005826742.1">
    <property type="nucleotide sequence ID" value="XM_005826685.1"/>
</dbReference>
<dbReference type="KEGG" id="gtt:GUITHDRAFT_114259"/>
<proteinExistence type="predicted"/>
<dbReference type="AlphaFoldDB" id="L1IUJ6"/>
<feature type="region of interest" description="Disordered" evidence="1">
    <location>
        <begin position="78"/>
        <end position="107"/>
    </location>
</feature>
<organism evidence="2">
    <name type="scientific">Guillardia theta (strain CCMP2712)</name>
    <name type="common">Cryptophyte</name>
    <dbReference type="NCBI Taxonomy" id="905079"/>
    <lineage>
        <taxon>Eukaryota</taxon>
        <taxon>Cryptophyceae</taxon>
        <taxon>Pyrenomonadales</taxon>
        <taxon>Geminigeraceae</taxon>
        <taxon>Guillardia</taxon>
    </lineage>
</organism>
<dbReference type="GeneID" id="17296453"/>
<accession>L1IUJ6</accession>
<evidence type="ECO:0000256" key="1">
    <source>
        <dbReference type="SAM" id="MobiDB-lite"/>
    </source>
</evidence>
<dbReference type="HOGENOM" id="CLU_410200_0_0_1"/>
<dbReference type="Proteomes" id="UP000011087">
    <property type="component" value="Unassembled WGS sequence"/>
</dbReference>
<feature type="region of interest" description="Disordered" evidence="1">
    <location>
        <begin position="639"/>
        <end position="670"/>
    </location>
</feature>
<feature type="region of interest" description="Disordered" evidence="1">
    <location>
        <begin position="412"/>
        <end position="479"/>
    </location>
</feature>
<keyword evidence="4" id="KW-1185">Reference proteome</keyword>
<dbReference type="Pfam" id="PF13646">
    <property type="entry name" value="HEAT_2"/>
    <property type="match status" value="1"/>
</dbReference>
<dbReference type="InterPro" id="IPR011989">
    <property type="entry name" value="ARM-like"/>
</dbReference>
<reference evidence="2 4" key="1">
    <citation type="journal article" date="2012" name="Nature">
        <title>Algal genomes reveal evolutionary mosaicism and the fate of nucleomorphs.</title>
        <authorList>
            <consortium name="DOE Joint Genome Institute"/>
            <person name="Curtis B.A."/>
            <person name="Tanifuji G."/>
            <person name="Burki F."/>
            <person name="Gruber A."/>
            <person name="Irimia M."/>
            <person name="Maruyama S."/>
            <person name="Arias M.C."/>
            <person name="Ball S.G."/>
            <person name="Gile G.H."/>
            <person name="Hirakawa Y."/>
            <person name="Hopkins J.F."/>
            <person name="Kuo A."/>
            <person name="Rensing S.A."/>
            <person name="Schmutz J."/>
            <person name="Symeonidi A."/>
            <person name="Elias M."/>
            <person name="Eveleigh R.J."/>
            <person name="Herman E.K."/>
            <person name="Klute M.J."/>
            <person name="Nakayama T."/>
            <person name="Obornik M."/>
            <person name="Reyes-Prieto A."/>
            <person name="Armbrust E.V."/>
            <person name="Aves S.J."/>
            <person name="Beiko R.G."/>
            <person name="Coutinho P."/>
            <person name="Dacks J.B."/>
            <person name="Durnford D.G."/>
            <person name="Fast N.M."/>
            <person name="Green B.R."/>
            <person name="Grisdale C.J."/>
            <person name="Hempel F."/>
            <person name="Henrissat B."/>
            <person name="Hoppner M.P."/>
            <person name="Ishida K."/>
            <person name="Kim E."/>
            <person name="Koreny L."/>
            <person name="Kroth P.G."/>
            <person name="Liu Y."/>
            <person name="Malik S.B."/>
            <person name="Maier U.G."/>
            <person name="McRose D."/>
            <person name="Mock T."/>
            <person name="Neilson J.A."/>
            <person name="Onodera N.T."/>
            <person name="Poole A.M."/>
            <person name="Pritham E.J."/>
            <person name="Richards T.A."/>
            <person name="Rocap G."/>
            <person name="Roy S.W."/>
            <person name="Sarai C."/>
            <person name="Schaack S."/>
            <person name="Shirato S."/>
            <person name="Slamovits C.H."/>
            <person name="Spencer D.F."/>
            <person name="Suzuki S."/>
            <person name="Worden A.Z."/>
            <person name="Zauner S."/>
            <person name="Barry K."/>
            <person name="Bell C."/>
            <person name="Bharti A.K."/>
            <person name="Crow J.A."/>
            <person name="Grimwood J."/>
            <person name="Kramer R."/>
            <person name="Lindquist E."/>
            <person name="Lucas S."/>
            <person name="Salamov A."/>
            <person name="McFadden G.I."/>
            <person name="Lane C.E."/>
            <person name="Keeling P.J."/>
            <person name="Gray M.W."/>
            <person name="Grigoriev I.V."/>
            <person name="Archibald J.M."/>
        </authorList>
    </citation>
    <scope>NUCLEOTIDE SEQUENCE</scope>
    <source>
        <strain evidence="2 4">CCMP2712</strain>
    </source>
</reference>
<reference evidence="4" key="2">
    <citation type="submission" date="2012-11" db="EMBL/GenBank/DDBJ databases">
        <authorList>
            <person name="Kuo A."/>
            <person name="Curtis B.A."/>
            <person name="Tanifuji G."/>
            <person name="Burki F."/>
            <person name="Gruber A."/>
            <person name="Irimia M."/>
            <person name="Maruyama S."/>
            <person name="Arias M.C."/>
            <person name="Ball S.G."/>
            <person name="Gile G.H."/>
            <person name="Hirakawa Y."/>
            <person name="Hopkins J.F."/>
            <person name="Rensing S.A."/>
            <person name="Schmutz J."/>
            <person name="Symeonidi A."/>
            <person name="Elias M."/>
            <person name="Eveleigh R.J."/>
            <person name="Herman E.K."/>
            <person name="Klute M.J."/>
            <person name="Nakayama T."/>
            <person name="Obornik M."/>
            <person name="Reyes-Prieto A."/>
            <person name="Armbrust E.V."/>
            <person name="Aves S.J."/>
            <person name="Beiko R.G."/>
            <person name="Coutinho P."/>
            <person name="Dacks J.B."/>
            <person name="Durnford D.G."/>
            <person name="Fast N.M."/>
            <person name="Green B.R."/>
            <person name="Grisdale C."/>
            <person name="Hempe F."/>
            <person name="Henrissat B."/>
            <person name="Hoppner M.P."/>
            <person name="Ishida K.-I."/>
            <person name="Kim E."/>
            <person name="Koreny L."/>
            <person name="Kroth P.G."/>
            <person name="Liu Y."/>
            <person name="Malik S.-B."/>
            <person name="Maier U.G."/>
            <person name="McRose D."/>
            <person name="Mock T."/>
            <person name="Neilson J.A."/>
            <person name="Onodera N.T."/>
            <person name="Poole A.M."/>
            <person name="Pritham E.J."/>
            <person name="Richards T.A."/>
            <person name="Rocap G."/>
            <person name="Roy S.W."/>
            <person name="Sarai C."/>
            <person name="Schaack S."/>
            <person name="Shirato S."/>
            <person name="Slamovits C.H."/>
            <person name="Spencer D.F."/>
            <person name="Suzuki S."/>
            <person name="Worden A.Z."/>
            <person name="Zauner S."/>
            <person name="Barry K."/>
            <person name="Bell C."/>
            <person name="Bharti A.K."/>
            <person name="Crow J.A."/>
            <person name="Grimwood J."/>
            <person name="Kramer R."/>
            <person name="Lindquist E."/>
            <person name="Lucas S."/>
            <person name="Salamov A."/>
            <person name="McFadden G.I."/>
            <person name="Lane C.E."/>
            <person name="Keeling P.J."/>
            <person name="Gray M.W."/>
            <person name="Grigoriev I.V."/>
            <person name="Archibald J.M."/>
        </authorList>
    </citation>
    <scope>NUCLEOTIDE SEQUENCE</scope>
    <source>
        <strain evidence="4">CCMP2712</strain>
    </source>
</reference>
<feature type="compositionally biased region" description="Basic and acidic residues" evidence="1">
    <location>
        <begin position="93"/>
        <end position="107"/>
    </location>
</feature>
<dbReference type="EMBL" id="JH993037">
    <property type="protein sequence ID" value="EKX39762.1"/>
    <property type="molecule type" value="Genomic_DNA"/>
</dbReference>
<protein>
    <recommendedName>
        <fullName evidence="5">TOG domain-containing protein</fullName>
    </recommendedName>
</protein>
<evidence type="ECO:0000313" key="2">
    <source>
        <dbReference type="EMBL" id="EKX39762.1"/>
    </source>
</evidence>
<sequence length="670" mass="73554">MRSFHDPQPCRMLRESDITRSSGEAIINSYRHSFASSVTDEQLAAQGKDKKTAAAFHDDGADEKIANTRDIEIAERRMKDLQRAPSSKSPRLLIKETHQDESSEVHDEDGLTVEKLFSCLHGEMHVRVAAAKTLRDASCPSGPPHFAALRSLLHTPKYKVLAIQHAIDVLQGEDESTKESALGIVQFLANRGDRKVIGAMLGMLTSPSCPTELRGKAARTLSNLAEQDDADVISAVSSLLQTKVDANVPVKVEAVHLIAEVCSRGHPPAVKIYQAALRDRSSAVRQEALSMIASIVEPGDSQIIAMVSALIKDSDPRNRVCAVQGLRQIARQGDQTAVDSVLYALKDSNVQVIFRSHGLLANIDKHRLEDVSRQLVLNWKGGKVNECFASWVEHHKQQRRIKESVRRTLRNAKIQIESPTAMEAKSPISNESDAPPKRAQGGGRNSVPSRSVSRRTRGSIMENKFKLKIPSSERIPPQLPDLEERRDSMHLSARGGKDVTAALLDPSTKIQERLKILRSFSGLRQEHHLLRSMNPMLTAAVIANVDSTFAGDGLRGSLASTEGSRPALPKHDKAALNALLLRAQEKDWAVRNSAYKAMSTLGDAHRDWTAIKEIQRIMSSYDASSLPAAKQALFALSVGHKPTEDRKVSKPPSSASRRSSGQSMRAMTAR</sequence>
<feature type="compositionally biased region" description="Low complexity" evidence="1">
    <location>
        <begin position="650"/>
        <end position="670"/>
    </location>
</feature>
<gene>
    <name evidence="2" type="ORF">GUITHDRAFT_114259</name>
</gene>
<evidence type="ECO:0000313" key="4">
    <source>
        <dbReference type="Proteomes" id="UP000011087"/>
    </source>
</evidence>
<dbReference type="EnsemblProtists" id="EKX39762">
    <property type="protein sequence ID" value="EKX39762"/>
    <property type="gene ID" value="GUITHDRAFT_114259"/>
</dbReference>
<evidence type="ECO:0000313" key="3">
    <source>
        <dbReference type="EnsemblProtists" id="EKX39762"/>
    </source>
</evidence>
<reference evidence="3" key="3">
    <citation type="submission" date="2015-06" db="UniProtKB">
        <authorList>
            <consortium name="EnsemblProtists"/>
        </authorList>
    </citation>
    <scope>IDENTIFICATION</scope>
</reference>
<dbReference type="Gene3D" id="1.25.10.10">
    <property type="entry name" value="Leucine-rich Repeat Variant"/>
    <property type="match status" value="1"/>
</dbReference>
<evidence type="ECO:0008006" key="5">
    <source>
        <dbReference type="Google" id="ProtNLM"/>
    </source>
</evidence>
<dbReference type="InterPro" id="IPR016024">
    <property type="entry name" value="ARM-type_fold"/>
</dbReference>
<dbReference type="PaxDb" id="55529-EKX39762"/>
<dbReference type="SUPFAM" id="SSF48371">
    <property type="entry name" value="ARM repeat"/>
    <property type="match status" value="1"/>
</dbReference>